<protein>
    <recommendedName>
        <fullName evidence="2">DUF4097 domain-containing protein</fullName>
    </recommendedName>
</protein>
<proteinExistence type="predicted"/>
<sequence>MNRSRFTLLLGGLLLTSLTYAQNDRDEQPYQTKNFTGSLNTVRVETSGGSILVEGSQSSGVKVDMYVRPNNWPDNKMSKEEIEERLKDYDITINTEGNTVVATAKRRGRDNWDWKKSVSISFRVYTPRNFATDLKTSGGSIRISKLNGQQNFTTSGGSLHLTDVEGAIKGRTSGGSIHLAGCRKDIDLSTSGGSIHAEDSEGNLALRTSGGSVHLNNLRGKINATTSGGSVKADGINGELITGTSGGSVKLAGISGSVEARTSGGGMDVEITKLGDYVKLTAGPGSVRVRMPLDKGIDLDLSGRRVAVPLKNFSGNTEEDRIRGKLNGGGIPVTIAANSGNVYINQ</sequence>
<evidence type="ECO:0000313" key="3">
    <source>
        <dbReference type="EMBL" id="GAA4410455.1"/>
    </source>
</evidence>
<comment type="caution">
    <text evidence="3">The sequence shown here is derived from an EMBL/GenBank/DDBJ whole genome shotgun (WGS) entry which is preliminary data.</text>
</comment>
<dbReference type="RefSeq" id="WP_345269172.1">
    <property type="nucleotide sequence ID" value="NZ_BAABHB010000007.1"/>
</dbReference>
<dbReference type="Proteomes" id="UP001500936">
    <property type="component" value="Unassembled WGS sequence"/>
</dbReference>
<name>A0ABP8KN15_9BACT</name>
<organism evidence="3 4">
    <name type="scientific">Nibrella viscosa</name>
    <dbReference type="NCBI Taxonomy" id="1084524"/>
    <lineage>
        <taxon>Bacteria</taxon>
        <taxon>Pseudomonadati</taxon>
        <taxon>Bacteroidota</taxon>
        <taxon>Cytophagia</taxon>
        <taxon>Cytophagales</taxon>
        <taxon>Spirosomataceae</taxon>
        <taxon>Nibrella</taxon>
    </lineage>
</organism>
<accession>A0ABP8KN15</accession>
<keyword evidence="1" id="KW-0732">Signal</keyword>
<dbReference type="InterPro" id="IPR025164">
    <property type="entry name" value="Toastrack_DUF4097"/>
</dbReference>
<feature type="domain" description="DUF4097" evidence="2">
    <location>
        <begin position="91"/>
        <end position="344"/>
    </location>
</feature>
<dbReference type="PANTHER" id="PTHR34094:SF1">
    <property type="entry name" value="PROTEIN FAM185A"/>
    <property type="match status" value="1"/>
</dbReference>
<dbReference type="Pfam" id="PF13349">
    <property type="entry name" value="DUF4097"/>
    <property type="match status" value="1"/>
</dbReference>
<gene>
    <name evidence="3" type="ORF">GCM10023187_35080</name>
</gene>
<evidence type="ECO:0000256" key="1">
    <source>
        <dbReference type="SAM" id="SignalP"/>
    </source>
</evidence>
<reference evidence="4" key="1">
    <citation type="journal article" date="2019" name="Int. J. Syst. Evol. Microbiol.">
        <title>The Global Catalogue of Microorganisms (GCM) 10K type strain sequencing project: providing services to taxonomists for standard genome sequencing and annotation.</title>
        <authorList>
            <consortium name="The Broad Institute Genomics Platform"/>
            <consortium name="The Broad Institute Genome Sequencing Center for Infectious Disease"/>
            <person name="Wu L."/>
            <person name="Ma J."/>
        </authorList>
    </citation>
    <scope>NUCLEOTIDE SEQUENCE [LARGE SCALE GENOMIC DNA]</scope>
    <source>
        <strain evidence="4">JCM 17925</strain>
    </source>
</reference>
<feature type="chain" id="PRO_5046022054" description="DUF4097 domain-containing protein" evidence="1">
    <location>
        <begin position="22"/>
        <end position="346"/>
    </location>
</feature>
<keyword evidence="4" id="KW-1185">Reference proteome</keyword>
<feature type="signal peptide" evidence="1">
    <location>
        <begin position="1"/>
        <end position="21"/>
    </location>
</feature>
<evidence type="ECO:0000313" key="4">
    <source>
        <dbReference type="Proteomes" id="UP001500936"/>
    </source>
</evidence>
<dbReference type="EMBL" id="BAABHB010000007">
    <property type="protein sequence ID" value="GAA4410455.1"/>
    <property type="molecule type" value="Genomic_DNA"/>
</dbReference>
<dbReference type="PANTHER" id="PTHR34094">
    <property type="match status" value="1"/>
</dbReference>
<evidence type="ECO:0000259" key="2">
    <source>
        <dbReference type="Pfam" id="PF13349"/>
    </source>
</evidence>